<evidence type="ECO:0000313" key="2">
    <source>
        <dbReference type="Proteomes" id="UP000074310"/>
    </source>
</evidence>
<accession>A0A147I4T5</accession>
<dbReference type="EMBL" id="LDTB01000020">
    <property type="protein sequence ID" value="KTT73464.1"/>
    <property type="molecule type" value="Genomic_DNA"/>
</dbReference>
<dbReference type="AlphaFoldDB" id="A0A147I4T5"/>
<proteinExistence type="predicted"/>
<dbReference type="PATRIC" id="fig|869719.3.peg.1105"/>
<keyword evidence="2" id="KW-1185">Reference proteome</keyword>
<reference evidence="1 2" key="1">
    <citation type="journal article" date="2016" name="Front. Microbiol.">
        <title>Genomic Resource of Rice Seed Associated Bacteria.</title>
        <authorList>
            <person name="Midha S."/>
            <person name="Bansal K."/>
            <person name="Sharma S."/>
            <person name="Kumar N."/>
            <person name="Patil P.P."/>
            <person name="Chaudhry V."/>
            <person name="Patil P.B."/>
        </authorList>
    </citation>
    <scope>NUCLEOTIDE SEQUENCE [LARGE SCALE GENOMIC DNA]</scope>
    <source>
        <strain evidence="1 2">NS334</strain>
    </source>
</reference>
<dbReference type="RefSeq" id="WP_058755357.1">
    <property type="nucleotide sequence ID" value="NZ_LDTB01000020.1"/>
</dbReference>
<sequence length="122" mass="13893">MADVSTPYDLDFDRAAHLLVVRWYRMFSPGDVETYGQEYTRGFVAAQFRSGYRLLMDMTPCDAQPQESLALFAAHMKKIPKASRIGVAATAPLLRGQVRRIMTQPYMRLFESPVDARTWVTA</sequence>
<evidence type="ECO:0008006" key="3">
    <source>
        <dbReference type="Google" id="ProtNLM"/>
    </source>
</evidence>
<dbReference type="Proteomes" id="UP000074310">
    <property type="component" value="Unassembled WGS sequence"/>
</dbReference>
<evidence type="ECO:0000313" key="1">
    <source>
        <dbReference type="EMBL" id="KTT73464.1"/>
    </source>
</evidence>
<protein>
    <recommendedName>
        <fullName evidence="3">STAS/SEC14 domain-containing protein</fullName>
    </recommendedName>
</protein>
<comment type="caution">
    <text evidence="1">The sequence shown here is derived from an EMBL/GenBank/DDBJ whole genome shotgun (WGS) entry which is preliminary data.</text>
</comment>
<organism evidence="1 2">
    <name type="scientific">Sphingomonas endophytica</name>
    <dbReference type="NCBI Taxonomy" id="869719"/>
    <lineage>
        <taxon>Bacteria</taxon>
        <taxon>Pseudomonadati</taxon>
        <taxon>Pseudomonadota</taxon>
        <taxon>Alphaproteobacteria</taxon>
        <taxon>Sphingomonadales</taxon>
        <taxon>Sphingomonadaceae</taxon>
        <taxon>Sphingomonas</taxon>
    </lineage>
</organism>
<dbReference type="OrthoDB" id="7470556at2"/>
<gene>
    <name evidence="1" type="ORF">NS334_07510</name>
</gene>
<name>A0A147I4T5_9SPHN</name>